<evidence type="ECO:0000313" key="2">
    <source>
        <dbReference type="Proteomes" id="UP000324222"/>
    </source>
</evidence>
<proteinExistence type="predicted"/>
<dbReference type="AlphaFoldDB" id="A0A5B7KEK6"/>
<evidence type="ECO:0000313" key="1">
    <source>
        <dbReference type="EMBL" id="MPD05097.1"/>
    </source>
</evidence>
<comment type="caution">
    <text evidence="1">The sequence shown here is derived from an EMBL/GenBank/DDBJ whole genome shotgun (WGS) entry which is preliminary data.</text>
</comment>
<gene>
    <name evidence="1" type="ORF">E2C01_100822</name>
</gene>
<name>A0A5B7KEK6_PORTR</name>
<dbReference type="EMBL" id="VSRR010144407">
    <property type="protein sequence ID" value="MPD05097.1"/>
    <property type="molecule type" value="Genomic_DNA"/>
</dbReference>
<reference evidence="1 2" key="1">
    <citation type="submission" date="2019-05" db="EMBL/GenBank/DDBJ databases">
        <title>Another draft genome of Portunus trituberculatus and its Hox gene families provides insights of decapod evolution.</title>
        <authorList>
            <person name="Jeong J.-H."/>
            <person name="Song I."/>
            <person name="Kim S."/>
            <person name="Choi T."/>
            <person name="Kim D."/>
            <person name="Ryu S."/>
            <person name="Kim W."/>
        </authorList>
    </citation>
    <scope>NUCLEOTIDE SEQUENCE [LARGE SCALE GENOMIC DNA]</scope>
    <source>
        <tissue evidence="1">Muscle</tissue>
    </source>
</reference>
<keyword evidence="2" id="KW-1185">Reference proteome</keyword>
<dbReference type="Proteomes" id="UP000324222">
    <property type="component" value="Unassembled WGS sequence"/>
</dbReference>
<protein>
    <submittedName>
        <fullName evidence="1">Uncharacterized protein</fullName>
    </submittedName>
</protein>
<organism evidence="1 2">
    <name type="scientific">Portunus trituberculatus</name>
    <name type="common">Swimming crab</name>
    <name type="synonym">Neptunus trituberculatus</name>
    <dbReference type="NCBI Taxonomy" id="210409"/>
    <lineage>
        <taxon>Eukaryota</taxon>
        <taxon>Metazoa</taxon>
        <taxon>Ecdysozoa</taxon>
        <taxon>Arthropoda</taxon>
        <taxon>Crustacea</taxon>
        <taxon>Multicrustacea</taxon>
        <taxon>Malacostraca</taxon>
        <taxon>Eumalacostraca</taxon>
        <taxon>Eucarida</taxon>
        <taxon>Decapoda</taxon>
        <taxon>Pleocyemata</taxon>
        <taxon>Brachyura</taxon>
        <taxon>Eubrachyura</taxon>
        <taxon>Portunoidea</taxon>
        <taxon>Portunidae</taxon>
        <taxon>Portuninae</taxon>
        <taxon>Portunus</taxon>
    </lineage>
</organism>
<accession>A0A5B7KEK6</accession>
<sequence>MIAVTQGFSLPTCPQPLQVVFFPTYLLVKHSTFSRIPRTPLPSQPCQPALALRHLLWSPLRRAPFRHQTAFCYLGPGDILGLLLLRQPRSLI</sequence>